<protein>
    <submittedName>
        <fullName evidence="1">Uncharacterized protein</fullName>
    </submittedName>
</protein>
<dbReference type="Proteomes" id="UP000594263">
    <property type="component" value="Unplaced"/>
</dbReference>
<proteinExistence type="predicted"/>
<accession>A0A7N0R938</accession>
<name>A0A7N0R938_KALFE</name>
<keyword evidence="2" id="KW-1185">Reference proteome</keyword>
<sequence length="95" mass="11272">MGLVLQPIFFPTKEMVPNHHTLNRTNRNKSPQSLSLLPSYQNLDVINHFRLRDPTCPIILLKQKQDRFDVLLHYILANIMAFYHFYKLTPQLIQL</sequence>
<reference evidence="1" key="1">
    <citation type="submission" date="2021-01" db="UniProtKB">
        <authorList>
            <consortium name="EnsemblPlants"/>
        </authorList>
    </citation>
    <scope>IDENTIFICATION</scope>
</reference>
<evidence type="ECO:0000313" key="2">
    <source>
        <dbReference type="Proteomes" id="UP000594263"/>
    </source>
</evidence>
<organism evidence="1 2">
    <name type="scientific">Kalanchoe fedtschenkoi</name>
    <name type="common">Lavender scallops</name>
    <name type="synonym">South American air plant</name>
    <dbReference type="NCBI Taxonomy" id="63787"/>
    <lineage>
        <taxon>Eukaryota</taxon>
        <taxon>Viridiplantae</taxon>
        <taxon>Streptophyta</taxon>
        <taxon>Embryophyta</taxon>
        <taxon>Tracheophyta</taxon>
        <taxon>Spermatophyta</taxon>
        <taxon>Magnoliopsida</taxon>
        <taxon>eudicotyledons</taxon>
        <taxon>Gunneridae</taxon>
        <taxon>Pentapetalae</taxon>
        <taxon>Saxifragales</taxon>
        <taxon>Crassulaceae</taxon>
        <taxon>Kalanchoe</taxon>
    </lineage>
</organism>
<evidence type="ECO:0000313" key="1">
    <source>
        <dbReference type="EnsemblPlants" id="Kaladp0002s0020.1.v1.1.CDS.1"/>
    </source>
</evidence>
<dbReference type="EnsemblPlants" id="Kaladp0002s0020.1.v1.1">
    <property type="protein sequence ID" value="Kaladp0002s0020.1.v1.1.CDS.1"/>
    <property type="gene ID" value="Kaladp0002s0020.v1.1"/>
</dbReference>
<dbReference type="Gramene" id="Kaladp0002s0020.1.v1.1">
    <property type="protein sequence ID" value="Kaladp0002s0020.1.v1.1.CDS.1"/>
    <property type="gene ID" value="Kaladp0002s0020.v1.1"/>
</dbReference>
<dbReference type="AlphaFoldDB" id="A0A7N0R938"/>